<evidence type="ECO:0000256" key="6">
    <source>
        <dbReference type="SAM" id="Phobius"/>
    </source>
</evidence>
<accession>A0AAF0YI55</accession>
<keyword evidence="7" id="KW-0732">Signal</keyword>
<keyword evidence="9" id="KW-1185">Reference proteome</keyword>
<evidence type="ECO:0000256" key="3">
    <source>
        <dbReference type="ARBA" id="ARBA00022989"/>
    </source>
</evidence>
<dbReference type="EMBL" id="CP086718">
    <property type="protein sequence ID" value="WOO84038.1"/>
    <property type="molecule type" value="Genomic_DNA"/>
</dbReference>
<feature type="signal peptide" evidence="7">
    <location>
        <begin position="1"/>
        <end position="15"/>
    </location>
</feature>
<gene>
    <name evidence="8" type="primary">ZRT1</name>
    <name evidence="8" type="ORF">LOC62_05G007560</name>
</gene>
<evidence type="ECO:0000256" key="5">
    <source>
        <dbReference type="SAM" id="MobiDB-lite"/>
    </source>
</evidence>
<feature type="transmembrane region" description="Helical" evidence="6">
    <location>
        <begin position="236"/>
        <end position="254"/>
    </location>
</feature>
<feature type="compositionally biased region" description="Low complexity" evidence="5">
    <location>
        <begin position="81"/>
        <end position="90"/>
    </location>
</feature>
<feature type="transmembrane region" description="Helical" evidence="6">
    <location>
        <begin position="373"/>
        <end position="393"/>
    </location>
</feature>
<dbReference type="GeneID" id="87810732"/>
<name>A0AAF0YI55_9TREE</name>
<feature type="transmembrane region" description="Helical" evidence="6">
    <location>
        <begin position="339"/>
        <end position="366"/>
    </location>
</feature>
<dbReference type="Proteomes" id="UP000827549">
    <property type="component" value="Chromosome 5"/>
</dbReference>
<protein>
    <submittedName>
        <fullName evidence="8">Zinc-regulated transporter 1</fullName>
    </submittedName>
</protein>
<evidence type="ECO:0000256" key="2">
    <source>
        <dbReference type="ARBA" id="ARBA00022692"/>
    </source>
</evidence>
<feature type="transmembrane region" description="Helical" evidence="6">
    <location>
        <begin position="139"/>
        <end position="163"/>
    </location>
</feature>
<dbReference type="RefSeq" id="XP_062630064.1">
    <property type="nucleotide sequence ID" value="XM_062774080.1"/>
</dbReference>
<evidence type="ECO:0000256" key="7">
    <source>
        <dbReference type="SAM" id="SignalP"/>
    </source>
</evidence>
<dbReference type="GO" id="GO:0005886">
    <property type="term" value="C:plasma membrane"/>
    <property type="evidence" value="ECO:0007669"/>
    <property type="project" value="TreeGrafter"/>
</dbReference>
<keyword evidence="4 6" id="KW-0472">Membrane</keyword>
<proteinExistence type="predicted"/>
<dbReference type="Pfam" id="PF02535">
    <property type="entry name" value="Zip"/>
    <property type="match status" value="1"/>
</dbReference>
<comment type="subcellular location">
    <subcellularLocation>
        <location evidence="1">Membrane</location>
        <topology evidence="1">Multi-pass membrane protein</topology>
    </subcellularLocation>
</comment>
<dbReference type="InterPro" id="IPR003689">
    <property type="entry name" value="ZIP"/>
</dbReference>
<feature type="transmembrane region" description="Helical" evidence="6">
    <location>
        <begin position="441"/>
        <end position="461"/>
    </location>
</feature>
<organism evidence="8 9">
    <name type="scientific">Vanrija pseudolonga</name>
    <dbReference type="NCBI Taxonomy" id="143232"/>
    <lineage>
        <taxon>Eukaryota</taxon>
        <taxon>Fungi</taxon>
        <taxon>Dikarya</taxon>
        <taxon>Basidiomycota</taxon>
        <taxon>Agaricomycotina</taxon>
        <taxon>Tremellomycetes</taxon>
        <taxon>Trichosporonales</taxon>
        <taxon>Trichosporonaceae</taxon>
        <taxon>Vanrija</taxon>
    </lineage>
</organism>
<dbReference type="PANTHER" id="PTHR11040:SF44">
    <property type="entry name" value="PROTEIN ZNTC-RELATED"/>
    <property type="match status" value="1"/>
</dbReference>
<evidence type="ECO:0000313" key="8">
    <source>
        <dbReference type="EMBL" id="WOO84038.1"/>
    </source>
</evidence>
<keyword evidence="3 6" id="KW-1133">Transmembrane helix</keyword>
<feature type="transmembrane region" description="Helical" evidence="6">
    <location>
        <begin position="313"/>
        <end position="333"/>
    </location>
</feature>
<feature type="transmembrane region" description="Helical" evidence="6">
    <location>
        <begin position="196"/>
        <end position="216"/>
    </location>
</feature>
<feature type="region of interest" description="Disordered" evidence="5">
    <location>
        <begin position="80"/>
        <end position="106"/>
    </location>
</feature>
<sequence>MRIALALTLLAGALAQTPTTSIPPPPGNSVGCVLHGDHYHCDGPASATLATATRSGIPPPPTESTGCTLHEDHYHCTGRVDGASSSSSSAHGDDHDDEHSSSHDDDGPCIIHVGHTHGKCSAQDLACGKILLEDFKMPLHIAAVFIVLVSSAVGILVPLGAGWMRRADNAEGKVDTVASLDAAALGKGGAWGKVFFVARHFGTGIILSTAFIHLLYHGFVMFNNECIGHLGYESTSPAIALAGAFVTFLLDFVGSRTARAKLDHAHAAATSAAPEGEEGKEVDGTTTLASSSLIGHSCTHEEAVVRTEQVWQVFLLEAGIIFHSIMIGVTLGAGSGQGWTTLLIVIVFHQFFEGAALGARITLLFWISKMRTFVLAIIFTLITPIGIAIGIGVRNSFSQNGKAALLSVGILNSISAGILLYTAFKLLAVDFTDGPLKRAKVSTVCVALGAVVVGMVAMSVLGKWA</sequence>
<evidence type="ECO:0000313" key="9">
    <source>
        <dbReference type="Proteomes" id="UP000827549"/>
    </source>
</evidence>
<keyword evidence="2 6" id="KW-0812">Transmembrane</keyword>
<dbReference type="GO" id="GO:0005385">
    <property type="term" value="F:zinc ion transmembrane transporter activity"/>
    <property type="evidence" value="ECO:0007669"/>
    <property type="project" value="TreeGrafter"/>
</dbReference>
<reference evidence="8" key="1">
    <citation type="submission" date="2023-10" db="EMBL/GenBank/DDBJ databases">
        <authorList>
            <person name="Noh H."/>
        </authorList>
    </citation>
    <scope>NUCLEOTIDE SEQUENCE</scope>
    <source>
        <strain evidence="8">DUCC4014</strain>
    </source>
</reference>
<feature type="compositionally biased region" description="Basic and acidic residues" evidence="5">
    <location>
        <begin position="91"/>
        <end position="106"/>
    </location>
</feature>
<feature type="chain" id="PRO_5042259456" evidence="7">
    <location>
        <begin position="16"/>
        <end position="465"/>
    </location>
</feature>
<dbReference type="AlphaFoldDB" id="A0AAF0YI55"/>
<dbReference type="PANTHER" id="PTHR11040">
    <property type="entry name" value="ZINC/IRON TRANSPORTER"/>
    <property type="match status" value="1"/>
</dbReference>
<feature type="transmembrane region" description="Helical" evidence="6">
    <location>
        <begin position="405"/>
        <end position="429"/>
    </location>
</feature>
<evidence type="ECO:0000256" key="4">
    <source>
        <dbReference type="ARBA" id="ARBA00023136"/>
    </source>
</evidence>
<evidence type="ECO:0000256" key="1">
    <source>
        <dbReference type="ARBA" id="ARBA00004141"/>
    </source>
</evidence>